<organism evidence="1 2">
    <name type="scientific">Neophaeococcomyces mojaviensis</name>
    <dbReference type="NCBI Taxonomy" id="3383035"/>
    <lineage>
        <taxon>Eukaryota</taxon>
        <taxon>Fungi</taxon>
        <taxon>Dikarya</taxon>
        <taxon>Ascomycota</taxon>
        <taxon>Pezizomycotina</taxon>
        <taxon>Eurotiomycetes</taxon>
        <taxon>Chaetothyriomycetidae</taxon>
        <taxon>Chaetothyriales</taxon>
        <taxon>Chaetothyriales incertae sedis</taxon>
        <taxon>Neophaeococcomyces</taxon>
    </lineage>
</organism>
<sequence>MIAYSDDGGDDTFGTFPEHLRALISHALPEINVVAITYPRYETRGDLHDCVARFREWLENKVIDLEVANETPSPTVDPSVHAILAGHSMGGIVAAETFLLLAGEQPIPAPASKLNPEAPNFPSNTTQHSATATSRPNPEPIEIGPNFMFPHVQGLLAFDTPFLGLAPEMIAHGLEGGHKMASSAYNTYSEVASLLGWGAKNEAAGAAAATPNVPVGALPAPPVADAAATPRWQSWGKYAMFAGAAGAVAAGGAAALYSQREKISAGWSWAGSHLLFVGDLAKAERLRQRVENVNKQCSDRGIGVANLYTNLGRGAREGYGITETLSGRDRTFCNLPVAVKQGAAQTQQGMKWVKAINEKAKDETTAHMSMFLPRENPGFYALGEAAKEIVASWIDEGWYQTSTGPENEEKLDGTVNPSSIGRDWEGLDGTQEHDDEAGLHMRDEDNDGSKDGDTAMLEASVIVDKSPSHSTTLEQATDSKVTG</sequence>
<reference evidence="1" key="1">
    <citation type="submission" date="2022-10" db="EMBL/GenBank/DDBJ databases">
        <title>Culturing micro-colonial fungi from biological soil crusts in the Mojave desert and describing Neophaeococcomyces mojavensis, and introducing the new genera and species Taxawa tesnikishii.</title>
        <authorList>
            <person name="Kurbessoian T."/>
            <person name="Stajich J.E."/>
        </authorList>
    </citation>
    <scope>NUCLEOTIDE SEQUENCE</scope>
    <source>
        <strain evidence="1">JES_112</strain>
    </source>
</reference>
<keyword evidence="2" id="KW-1185">Reference proteome</keyword>
<dbReference type="Proteomes" id="UP001172386">
    <property type="component" value="Unassembled WGS sequence"/>
</dbReference>
<accession>A0ACC2ZVX7</accession>
<protein>
    <submittedName>
        <fullName evidence="1">Uncharacterized protein</fullName>
    </submittedName>
</protein>
<dbReference type="EMBL" id="JAPDRQ010000235">
    <property type="protein sequence ID" value="KAJ9651809.1"/>
    <property type="molecule type" value="Genomic_DNA"/>
</dbReference>
<comment type="caution">
    <text evidence="1">The sequence shown here is derived from an EMBL/GenBank/DDBJ whole genome shotgun (WGS) entry which is preliminary data.</text>
</comment>
<evidence type="ECO:0000313" key="2">
    <source>
        <dbReference type="Proteomes" id="UP001172386"/>
    </source>
</evidence>
<proteinExistence type="predicted"/>
<evidence type="ECO:0000313" key="1">
    <source>
        <dbReference type="EMBL" id="KAJ9651809.1"/>
    </source>
</evidence>
<name>A0ACC2ZVX7_9EURO</name>
<gene>
    <name evidence="1" type="ORF">H2198_008934</name>
</gene>